<keyword evidence="15" id="KW-1185">Reference proteome</keyword>
<evidence type="ECO:0000256" key="13">
    <source>
        <dbReference type="SAM" id="Phobius"/>
    </source>
</evidence>
<reference evidence="14 15" key="1">
    <citation type="submission" date="2018-04" db="EMBL/GenBank/DDBJ databases">
        <authorList>
            <person name="Zhang X."/>
            <person name="Yuan J."/>
            <person name="Li F."/>
            <person name="Xiang J."/>
        </authorList>
    </citation>
    <scope>NUCLEOTIDE SEQUENCE [LARGE SCALE GENOMIC DNA]</scope>
    <source>
        <tissue evidence="14">Muscle</tissue>
    </source>
</reference>
<evidence type="ECO:0000313" key="14">
    <source>
        <dbReference type="EMBL" id="ROT62542.1"/>
    </source>
</evidence>
<evidence type="ECO:0000256" key="3">
    <source>
        <dbReference type="ARBA" id="ARBA00022448"/>
    </source>
</evidence>
<dbReference type="Pfam" id="PF00858">
    <property type="entry name" value="ASC"/>
    <property type="match status" value="1"/>
</dbReference>
<dbReference type="PANTHER" id="PTHR11690:SF244">
    <property type="entry name" value="DEGENERIN LIKE"/>
    <property type="match status" value="1"/>
</dbReference>
<evidence type="ECO:0000256" key="5">
    <source>
        <dbReference type="ARBA" id="ARBA00022692"/>
    </source>
</evidence>
<evidence type="ECO:0000313" key="15">
    <source>
        <dbReference type="Proteomes" id="UP000283509"/>
    </source>
</evidence>
<name>A0A3R7SIK8_PENVA</name>
<dbReference type="PANTHER" id="PTHR11690">
    <property type="entry name" value="AMILORIDE-SENSITIVE SODIUM CHANNEL-RELATED"/>
    <property type="match status" value="1"/>
</dbReference>
<dbReference type="EMBL" id="QCYY01003637">
    <property type="protein sequence ID" value="ROT62542.1"/>
    <property type="molecule type" value="Genomic_DNA"/>
</dbReference>
<keyword evidence="11 12" id="KW-0407">Ion channel</keyword>
<dbReference type="OrthoDB" id="6366127at2759"/>
<reference evidence="14 15" key="2">
    <citation type="submission" date="2019-01" db="EMBL/GenBank/DDBJ databases">
        <title>The decoding of complex shrimp genome reveals the adaptation for benthos swimmer, frequently molting mechanism and breeding impact on genome.</title>
        <authorList>
            <person name="Sun Y."/>
            <person name="Gao Y."/>
            <person name="Yu Y."/>
        </authorList>
    </citation>
    <scope>NUCLEOTIDE SEQUENCE [LARGE SCALE GENOMIC DNA]</scope>
    <source>
        <tissue evidence="14">Muscle</tissue>
    </source>
</reference>
<keyword evidence="10 12" id="KW-0739">Sodium transport</keyword>
<dbReference type="InterPro" id="IPR001873">
    <property type="entry name" value="ENaC"/>
</dbReference>
<gene>
    <name evidence="14" type="ORF">C7M84_019608</name>
</gene>
<evidence type="ECO:0000256" key="11">
    <source>
        <dbReference type="ARBA" id="ARBA00023303"/>
    </source>
</evidence>
<evidence type="ECO:0000256" key="12">
    <source>
        <dbReference type="RuleBase" id="RU000679"/>
    </source>
</evidence>
<keyword evidence="8 12" id="KW-0406">Ion transport</keyword>
<comment type="caution">
    <text evidence="14">The sequence shown here is derived from an EMBL/GenBank/DDBJ whole genome shotgun (WGS) entry which is preliminary data.</text>
</comment>
<feature type="transmembrane region" description="Helical" evidence="13">
    <location>
        <begin position="53"/>
        <end position="74"/>
    </location>
</feature>
<keyword evidence="5 12" id="KW-0812">Transmembrane</keyword>
<evidence type="ECO:0000256" key="1">
    <source>
        <dbReference type="ARBA" id="ARBA00004141"/>
    </source>
</evidence>
<evidence type="ECO:0000256" key="9">
    <source>
        <dbReference type="ARBA" id="ARBA00023136"/>
    </source>
</evidence>
<keyword evidence="7" id="KW-0915">Sodium</keyword>
<keyword evidence="6 13" id="KW-1133">Transmembrane helix</keyword>
<dbReference type="AlphaFoldDB" id="A0A3R7SIK8"/>
<evidence type="ECO:0000256" key="8">
    <source>
        <dbReference type="ARBA" id="ARBA00023065"/>
    </source>
</evidence>
<dbReference type="GO" id="GO:0015280">
    <property type="term" value="F:ligand-gated sodium channel activity"/>
    <property type="evidence" value="ECO:0007669"/>
    <property type="project" value="TreeGrafter"/>
</dbReference>
<comment type="subcellular location">
    <subcellularLocation>
        <location evidence="1">Membrane</location>
        <topology evidence="1">Multi-pass membrane protein</topology>
    </subcellularLocation>
</comment>
<dbReference type="STRING" id="6689.A0A3R7SIK8"/>
<evidence type="ECO:0000256" key="10">
    <source>
        <dbReference type="ARBA" id="ARBA00023201"/>
    </source>
</evidence>
<evidence type="ECO:0000256" key="2">
    <source>
        <dbReference type="ARBA" id="ARBA00007193"/>
    </source>
</evidence>
<keyword evidence="9 13" id="KW-0472">Membrane</keyword>
<dbReference type="Proteomes" id="UP000283509">
    <property type="component" value="Unassembled WGS sequence"/>
</dbReference>
<sequence>MKNIVQVKPIQEDVRQPEKEENIRSIFYSYCENVTTLHGYGHIVRNKNNFLRILWSVVVFGLLVVLACFTFEAFDDFVQRKVLTQTQQKLVTTGGVGLPLPNVMICNRSFFSRAKLNDMGINAEMSSYLMVLVAGPGIAAKSLFTSAEGEQTLQGLQHSLDEILQERNMTLRELIDAISYTCEDLVSRCGMLSSMTEGAECCRRFTSTPTYLGKCLLRPSYVGEKQAYGNQEGHLIYLKVPTDDTPDFSPKILTLSKTAKTGIQVTVAGNLTYQGILVFSQGAIIPPGTQTTMMLSLTKVNNHNLRTWADVFEEPCVPPESITDFESLLKISSNCFDGAVYSCFKEMCGCTTLQDVNATERLCTPQATAECLDALFFQIGKMAHTDAFVGIRSSPSPEVLRQLQRCWEREKARCVTACEEFYFSYVSNTVPIRPEVAEALGEEFGMDNMTQVAVVTASFPKMEYTEIWSTRKGLDKLFAEQGCISAFFTGASLFTMMEASFFTIVMYCKLFSCIFRCKRKEV</sequence>
<accession>A0A3R7SIK8</accession>
<evidence type="ECO:0000256" key="4">
    <source>
        <dbReference type="ARBA" id="ARBA00022461"/>
    </source>
</evidence>
<comment type="similarity">
    <text evidence="2 12">Belongs to the amiloride-sensitive sodium channel (TC 1.A.6) family.</text>
</comment>
<feature type="transmembrane region" description="Helical" evidence="13">
    <location>
        <begin position="486"/>
        <end position="510"/>
    </location>
</feature>
<dbReference type="GO" id="GO:0005886">
    <property type="term" value="C:plasma membrane"/>
    <property type="evidence" value="ECO:0007669"/>
    <property type="project" value="TreeGrafter"/>
</dbReference>
<keyword evidence="3 12" id="KW-0813">Transport</keyword>
<protein>
    <submittedName>
        <fullName evidence="14">Uncharacterized protein</fullName>
    </submittedName>
</protein>
<evidence type="ECO:0000256" key="7">
    <source>
        <dbReference type="ARBA" id="ARBA00023053"/>
    </source>
</evidence>
<keyword evidence="4 12" id="KW-0894">Sodium channel</keyword>
<evidence type="ECO:0000256" key="6">
    <source>
        <dbReference type="ARBA" id="ARBA00022989"/>
    </source>
</evidence>
<organism evidence="14 15">
    <name type="scientific">Penaeus vannamei</name>
    <name type="common">Whiteleg shrimp</name>
    <name type="synonym">Litopenaeus vannamei</name>
    <dbReference type="NCBI Taxonomy" id="6689"/>
    <lineage>
        <taxon>Eukaryota</taxon>
        <taxon>Metazoa</taxon>
        <taxon>Ecdysozoa</taxon>
        <taxon>Arthropoda</taxon>
        <taxon>Crustacea</taxon>
        <taxon>Multicrustacea</taxon>
        <taxon>Malacostraca</taxon>
        <taxon>Eumalacostraca</taxon>
        <taxon>Eucarida</taxon>
        <taxon>Decapoda</taxon>
        <taxon>Dendrobranchiata</taxon>
        <taxon>Penaeoidea</taxon>
        <taxon>Penaeidae</taxon>
        <taxon>Penaeus</taxon>
    </lineage>
</organism>
<proteinExistence type="inferred from homology"/>